<sequence length="600" mass="65072">MAELELPRGERYRSLRRVALHRPLLTSGIVATSLVAMALEGIGLSFLFPVIEAAQTGGALSTAEGGIAGRLLSVYAAVGLPLTLEFLLLGLGCVMTCRYASAFAVKWLAAKLTKGYERALKDRAYELALGASVAYYDEEGSDDVLNAVLTQTRYAGRVIGRIVQFFQQGLLCVAYAAIALAIAPLLTMAAAVALGGLTVLFRYGIEPGYAVGDRVATANEQLQETAQAGTQGVRDVKLFGMRSDLLSEFRATLDRYATTSVAVRRNEVAIQSFYQLAVSLALFGLVYVAIRYRALSVSALGVFLFAMFRLAPRLSSLNATVYAIEGELPHLVRTHRFIDQLADRQEETAGAAVPERIDEIRFENVSFAYDDERVLDDLSMEIEGGEFVGVVGPSGGGKSTVVSLLARLYGPDDGAILANGESIQTYDLRAWRETVAMVRQDPHIFDDTLRYNLTAGRSVSERDLRDAAETALVTEFLDDLPRGFDTVLGDDGVKLSGGQRQRVALARALLTDAPVLVLDEATSDLDTALERRVHRAVETLDGDRTVVAIAHRLSTVANADRIYTVEDGRVSETGTHSSLTARDGTYAELYAMQRSERVES</sequence>
<dbReference type="GO" id="GO:0034040">
    <property type="term" value="F:ATPase-coupled lipid transmembrane transporter activity"/>
    <property type="evidence" value="ECO:0007669"/>
    <property type="project" value="TreeGrafter"/>
</dbReference>
<dbReference type="Gene3D" id="1.20.1560.10">
    <property type="entry name" value="ABC transporter type 1, transmembrane domain"/>
    <property type="match status" value="1"/>
</dbReference>
<name>A0AA41KED2_9EURY</name>
<dbReference type="SUPFAM" id="SSF90123">
    <property type="entry name" value="ABC transporter transmembrane region"/>
    <property type="match status" value="1"/>
</dbReference>
<feature type="transmembrane region" description="Helical" evidence="7">
    <location>
        <begin position="294"/>
        <end position="311"/>
    </location>
</feature>
<evidence type="ECO:0000256" key="5">
    <source>
        <dbReference type="ARBA" id="ARBA00022989"/>
    </source>
</evidence>
<dbReference type="PROSITE" id="PS50929">
    <property type="entry name" value="ABC_TM1F"/>
    <property type="match status" value="1"/>
</dbReference>
<dbReference type="InterPro" id="IPR027417">
    <property type="entry name" value="P-loop_NTPase"/>
</dbReference>
<keyword evidence="3" id="KW-0547">Nucleotide-binding</keyword>
<evidence type="ECO:0000313" key="10">
    <source>
        <dbReference type="EMBL" id="MBV0900762.1"/>
    </source>
</evidence>
<dbReference type="Proteomes" id="UP001166304">
    <property type="component" value="Unassembled WGS sequence"/>
</dbReference>
<evidence type="ECO:0000256" key="1">
    <source>
        <dbReference type="ARBA" id="ARBA00004141"/>
    </source>
</evidence>
<dbReference type="GO" id="GO:0005524">
    <property type="term" value="F:ATP binding"/>
    <property type="evidence" value="ECO:0007669"/>
    <property type="project" value="UniProtKB-KW"/>
</dbReference>
<dbReference type="InterPro" id="IPR011527">
    <property type="entry name" value="ABC1_TM_dom"/>
</dbReference>
<dbReference type="PROSITE" id="PS50893">
    <property type="entry name" value="ABC_TRANSPORTER_2"/>
    <property type="match status" value="1"/>
</dbReference>
<dbReference type="GO" id="GO:0016020">
    <property type="term" value="C:membrane"/>
    <property type="evidence" value="ECO:0007669"/>
    <property type="project" value="UniProtKB-SubCell"/>
</dbReference>
<dbReference type="Pfam" id="PF00005">
    <property type="entry name" value="ABC_tran"/>
    <property type="match status" value="1"/>
</dbReference>
<evidence type="ECO:0000259" key="9">
    <source>
        <dbReference type="PROSITE" id="PS50929"/>
    </source>
</evidence>
<dbReference type="Gene3D" id="3.40.50.300">
    <property type="entry name" value="P-loop containing nucleotide triphosphate hydrolases"/>
    <property type="match status" value="1"/>
</dbReference>
<feature type="transmembrane region" description="Helical" evidence="7">
    <location>
        <begin position="268"/>
        <end position="287"/>
    </location>
</feature>
<protein>
    <submittedName>
        <fullName evidence="10">ABC transporter ATP-binding protein/permease</fullName>
    </submittedName>
</protein>
<evidence type="ECO:0000256" key="4">
    <source>
        <dbReference type="ARBA" id="ARBA00022840"/>
    </source>
</evidence>
<dbReference type="PANTHER" id="PTHR24221:SF646">
    <property type="entry name" value="HAEMOLYSIN SECRETION ATP-BINDING PROTEIN"/>
    <property type="match status" value="1"/>
</dbReference>
<keyword evidence="6 7" id="KW-0472">Membrane</keyword>
<dbReference type="InterPro" id="IPR003439">
    <property type="entry name" value="ABC_transporter-like_ATP-bd"/>
</dbReference>
<dbReference type="SUPFAM" id="SSF52540">
    <property type="entry name" value="P-loop containing nucleoside triphosphate hydrolases"/>
    <property type="match status" value="1"/>
</dbReference>
<dbReference type="InterPro" id="IPR039421">
    <property type="entry name" value="Type_1_exporter"/>
</dbReference>
<keyword evidence="11" id="KW-1185">Reference proteome</keyword>
<keyword evidence="4 10" id="KW-0067">ATP-binding</keyword>
<feature type="transmembrane region" description="Helical" evidence="7">
    <location>
        <begin position="20"/>
        <end position="39"/>
    </location>
</feature>
<proteinExistence type="predicted"/>
<dbReference type="RefSeq" id="WP_206673689.1">
    <property type="nucleotide sequence ID" value="NZ_JAHQXE010000001.1"/>
</dbReference>
<comment type="subcellular location">
    <subcellularLocation>
        <location evidence="1">Membrane</location>
        <topology evidence="1">Multi-pass membrane protein</topology>
    </subcellularLocation>
</comment>
<reference evidence="10" key="1">
    <citation type="submission" date="2021-06" db="EMBL/GenBank/DDBJ databases">
        <title>New haloarchaea isolates fom saline soil.</title>
        <authorList>
            <person name="Duran-Viseras A."/>
            <person name="Sanchez-Porro C.S."/>
            <person name="Ventosa A."/>
        </authorList>
    </citation>
    <scope>NUCLEOTIDE SEQUENCE</scope>
    <source>
        <strain evidence="10">JCM 18369</strain>
    </source>
</reference>
<evidence type="ECO:0000256" key="3">
    <source>
        <dbReference type="ARBA" id="ARBA00022741"/>
    </source>
</evidence>
<feature type="domain" description="ABC transmembrane type-1" evidence="9">
    <location>
        <begin position="57"/>
        <end position="326"/>
    </location>
</feature>
<accession>A0AA41KED2</accession>
<dbReference type="EMBL" id="JAHQXE010000001">
    <property type="protein sequence ID" value="MBV0900762.1"/>
    <property type="molecule type" value="Genomic_DNA"/>
</dbReference>
<keyword evidence="2 7" id="KW-0812">Transmembrane</keyword>
<organism evidence="10 11">
    <name type="scientific">Haloarcula salina</name>
    <dbReference type="NCBI Taxonomy" id="1429914"/>
    <lineage>
        <taxon>Archaea</taxon>
        <taxon>Methanobacteriati</taxon>
        <taxon>Methanobacteriota</taxon>
        <taxon>Stenosarchaea group</taxon>
        <taxon>Halobacteria</taxon>
        <taxon>Halobacteriales</taxon>
        <taxon>Haloarculaceae</taxon>
        <taxon>Haloarcula</taxon>
    </lineage>
</organism>
<evidence type="ECO:0000313" key="11">
    <source>
        <dbReference type="Proteomes" id="UP001166304"/>
    </source>
</evidence>
<dbReference type="InterPro" id="IPR003593">
    <property type="entry name" value="AAA+_ATPase"/>
</dbReference>
<evidence type="ECO:0000256" key="7">
    <source>
        <dbReference type="SAM" id="Phobius"/>
    </source>
</evidence>
<dbReference type="SMART" id="SM00382">
    <property type="entry name" value="AAA"/>
    <property type="match status" value="1"/>
</dbReference>
<dbReference type="AlphaFoldDB" id="A0AA41KED2"/>
<gene>
    <name evidence="10" type="ORF">KTS37_03080</name>
</gene>
<dbReference type="FunFam" id="3.40.50.300:FF:000218">
    <property type="entry name" value="Multidrug ABC transporter ATP-binding protein"/>
    <property type="match status" value="1"/>
</dbReference>
<feature type="transmembrane region" description="Helical" evidence="7">
    <location>
        <begin position="170"/>
        <end position="194"/>
    </location>
</feature>
<dbReference type="GO" id="GO:0140359">
    <property type="term" value="F:ABC-type transporter activity"/>
    <property type="evidence" value="ECO:0007669"/>
    <property type="project" value="InterPro"/>
</dbReference>
<keyword evidence="5 7" id="KW-1133">Transmembrane helix</keyword>
<dbReference type="PANTHER" id="PTHR24221">
    <property type="entry name" value="ATP-BINDING CASSETTE SUB-FAMILY B"/>
    <property type="match status" value="1"/>
</dbReference>
<evidence type="ECO:0000256" key="6">
    <source>
        <dbReference type="ARBA" id="ARBA00023136"/>
    </source>
</evidence>
<dbReference type="InterPro" id="IPR017871">
    <property type="entry name" value="ABC_transporter-like_CS"/>
</dbReference>
<dbReference type="GO" id="GO:0016887">
    <property type="term" value="F:ATP hydrolysis activity"/>
    <property type="evidence" value="ECO:0007669"/>
    <property type="project" value="InterPro"/>
</dbReference>
<evidence type="ECO:0000256" key="2">
    <source>
        <dbReference type="ARBA" id="ARBA00022692"/>
    </source>
</evidence>
<feature type="domain" description="ABC transporter" evidence="8">
    <location>
        <begin position="360"/>
        <end position="592"/>
    </location>
</feature>
<dbReference type="PROSITE" id="PS00211">
    <property type="entry name" value="ABC_TRANSPORTER_1"/>
    <property type="match status" value="1"/>
</dbReference>
<evidence type="ECO:0000259" key="8">
    <source>
        <dbReference type="PROSITE" id="PS50893"/>
    </source>
</evidence>
<dbReference type="InterPro" id="IPR036640">
    <property type="entry name" value="ABC1_TM_sf"/>
</dbReference>
<comment type="caution">
    <text evidence="10">The sequence shown here is derived from an EMBL/GenBank/DDBJ whole genome shotgun (WGS) entry which is preliminary data.</text>
</comment>